<dbReference type="AlphaFoldDB" id="A0A7S8C3R1"/>
<keyword evidence="2" id="KW-0560">Oxidoreductase</keyword>
<dbReference type="EMBL" id="CP058214">
    <property type="protein sequence ID" value="QPC42835.1"/>
    <property type="molecule type" value="Genomic_DNA"/>
</dbReference>
<dbReference type="InterPro" id="IPR002347">
    <property type="entry name" value="SDR_fam"/>
</dbReference>
<dbReference type="PRINTS" id="PR00081">
    <property type="entry name" value="GDHRDH"/>
</dbReference>
<dbReference type="SUPFAM" id="SSF51735">
    <property type="entry name" value="NAD(P)-binding Rossmann-fold domains"/>
    <property type="match status" value="1"/>
</dbReference>
<gene>
    <name evidence="4" type="ORF">HW532_09090</name>
</gene>
<dbReference type="InterPro" id="IPR057326">
    <property type="entry name" value="KR_dom"/>
</dbReference>
<dbReference type="KEGG" id="kmn:HW532_09090"/>
<reference evidence="4 5" key="1">
    <citation type="submission" date="2020-06" db="EMBL/GenBank/DDBJ databases">
        <title>Genome sequence of 2 isolates from Red Sea Mangroves.</title>
        <authorList>
            <person name="Sefrji F."/>
            <person name="Michoud G."/>
            <person name="Merlino G."/>
            <person name="Daffonchio D."/>
        </authorList>
    </citation>
    <scope>NUCLEOTIDE SEQUENCE [LARGE SCALE GENOMIC DNA]</scope>
    <source>
        <strain evidence="4 5">R1DC25</strain>
    </source>
</reference>
<evidence type="ECO:0000313" key="5">
    <source>
        <dbReference type="Proteomes" id="UP000593594"/>
    </source>
</evidence>
<dbReference type="GO" id="GO:0016616">
    <property type="term" value="F:oxidoreductase activity, acting on the CH-OH group of donors, NAD or NADP as acceptor"/>
    <property type="evidence" value="ECO:0007669"/>
    <property type="project" value="UniProtKB-ARBA"/>
</dbReference>
<dbReference type="PANTHER" id="PTHR42760:SF5">
    <property type="entry name" value="2-DEHYDRO-3-DEOXY-D-GLUCONATE 5-DEHYDROGENASE"/>
    <property type="match status" value="1"/>
</dbReference>
<dbReference type="PROSITE" id="PS00061">
    <property type="entry name" value="ADH_SHORT"/>
    <property type="match status" value="1"/>
</dbReference>
<evidence type="ECO:0000256" key="2">
    <source>
        <dbReference type="ARBA" id="ARBA00023002"/>
    </source>
</evidence>
<dbReference type="RefSeq" id="WP_213164070.1">
    <property type="nucleotide sequence ID" value="NZ_CP058214.1"/>
</dbReference>
<proteinExistence type="inferred from homology"/>
<dbReference type="Pfam" id="PF13561">
    <property type="entry name" value="adh_short_C2"/>
    <property type="match status" value="1"/>
</dbReference>
<protein>
    <submittedName>
        <fullName evidence="4">SDR family oxidoreductase</fullName>
    </submittedName>
</protein>
<accession>A0A7S8C3R1</accession>
<dbReference type="Proteomes" id="UP000593594">
    <property type="component" value="Chromosome"/>
</dbReference>
<comment type="similarity">
    <text evidence="1">Belongs to the short-chain dehydrogenases/reductases (SDR) family.</text>
</comment>
<feature type="domain" description="Ketoreductase" evidence="3">
    <location>
        <begin position="10"/>
        <end position="209"/>
    </location>
</feature>
<dbReference type="SMART" id="SM00822">
    <property type="entry name" value="PKS_KR"/>
    <property type="match status" value="1"/>
</dbReference>
<dbReference type="PRINTS" id="PR00080">
    <property type="entry name" value="SDRFAMILY"/>
</dbReference>
<name>A0A7S8C3R1_9HYPH</name>
<evidence type="ECO:0000259" key="3">
    <source>
        <dbReference type="SMART" id="SM00822"/>
    </source>
</evidence>
<sequence length="255" mass="26358">MTTMFSLEGHTALVTGASRGLGRAIAVGLAGAGADIVAVARSGSGLSETAEAVGACGCRCHVFTADLSDVASIANLFEEMDAAGTAADILVNNAGMEEVRPSVDVDEALWDRIVDTNMKGAFFVATRFARRLLAHGLTGAIVNTCSLTSAVGVPTAAPYTASKSGLLGITRALSTEWSPKGIRVNAIGPGYFRTELTEAFYRDAGWQEAMIGKIPMGRFGELDDVVGACIFLSSGASAYVTGQLLFIDGGYMASI</sequence>
<dbReference type="InterPro" id="IPR036291">
    <property type="entry name" value="NAD(P)-bd_dom_sf"/>
</dbReference>
<evidence type="ECO:0000313" key="4">
    <source>
        <dbReference type="EMBL" id="QPC42835.1"/>
    </source>
</evidence>
<dbReference type="InterPro" id="IPR020904">
    <property type="entry name" value="Sc_DH/Rdtase_CS"/>
</dbReference>
<keyword evidence="5" id="KW-1185">Reference proteome</keyword>
<dbReference type="PANTHER" id="PTHR42760">
    <property type="entry name" value="SHORT-CHAIN DEHYDROGENASES/REDUCTASES FAMILY MEMBER"/>
    <property type="match status" value="1"/>
</dbReference>
<dbReference type="Gene3D" id="3.40.50.720">
    <property type="entry name" value="NAD(P)-binding Rossmann-like Domain"/>
    <property type="match status" value="1"/>
</dbReference>
<evidence type="ECO:0000256" key="1">
    <source>
        <dbReference type="ARBA" id="ARBA00006484"/>
    </source>
</evidence>
<dbReference type="FunFam" id="3.40.50.720:FF:000084">
    <property type="entry name" value="Short-chain dehydrogenase reductase"/>
    <property type="match status" value="1"/>
</dbReference>
<organism evidence="4 5">
    <name type="scientific">Kaustia mangrovi</name>
    <dbReference type="NCBI Taxonomy" id="2593653"/>
    <lineage>
        <taxon>Bacteria</taxon>
        <taxon>Pseudomonadati</taxon>
        <taxon>Pseudomonadota</taxon>
        <taxon>Alphaproteobacteria</taxon>
        <taxon>Hyphomicrobiales</taxon>
        <taxon>Parvibaculaceae</taxon>
        <taxon>Kaustia</taxon>
    </lineage>
</organism>